<comment type="caution">
    <text evidence="1">The sequence shown here is derived from an EMBL/GenBank/DDBJ whole genome shotgun (WGS) entry which is preliminary data.</text>
</comment>
<dbReference type="InterPro" id="IPR009414">
    <property type="entry name" value="DUF1064"/>
</dbReference>
<organism evidence="1 2">
    <name type="scientific">Bacillus clarus</name>
    <dbReference type="NCBI Taxonomy" id="2338372"/>
    <lineage>
        <taxon>Bacteria</taxon>
        <taxon>Bacillati</taxon>
        <taxon>Bacillota</taxon>
        <taxon>Bacilli</taxon>
        <taxon>Bacillales</taxon>
        <taxon>Bacillaceae</taxon>
        <taxon>Bacillus</taxon>
        <taxon>Bacillus cereus group</taxon>
    </lineage>
</organism>
<reference evidence="1 2" key="1">
    <citation type="submission" date="2018-08" db="EMBL/GenBank/DDBJ databases">
        <title>Bacillus clarus sp. nov. strain PS00077A.</title>
        <authorList>
            <person name="Mendez Acevedo M."/>
            <person name="Carroll L."/>
            <person name="Mukherjee M."/>
            <person name="Wiedmann M."/>
            <person name="Kovac J."/>
        </authorList>
    </citation>
    <scope>NUCLEOTIDE SEQUENCE [LARGE SCALE GENOMIC DNA]</scope>
    <source>
        <strain evidence="1 2">PS00077A</strain>
    </source>
</reference>
<dbReference type="RefSeq" id="WP_042983452.1">
    <property type="nucleotide sequence ID" value="NZ_JMQC01000008.1"/>
</dbReference>
<dbReference type="EMBL" id="QVOD01000023">
    <property type="protein sequence ID" value="RFT65629.1"/>
    <property type="molecule type" value="Genomic_DNA"/>
</dbReference>
<protein>
    <submittedName>
        <fullName evidence="1">DUF1064 domain-containing protein</fullName>
    </submittedName>
</protein>
<dbReference type="Pfam" id="PF06356">
    <property type="entry name" value="DUF1064"/>
    <property type="match status" value="1"/>
</dbReference>
<sequence length="137" mass="15987">MFYNLEIDGHIFDSKAEANYYQGLKLRHASGEIDGFELQPVFNLQPAFKKNGKDFQAITYIADFMVYLPNGDVEVIDIKGMVTETFAVKRKMFEFKYPHLQLIPLKHVQKYGGYITLDEYNKLQRAEKRAKKLKQAK</sequence>
<accession>A0ABX9KSQ1</accession>
<name>A0ABX9KSQ1_9BACI</name>
<evidence type="ECO:0000313" key="2">
    <source>
        <dbReference type="Proteomes" id="UP000264294"/>
    </source>
</evidence>
<proteinExistence type="predicted"/>
<gene>
    <name evidence="1" type="ORF">D0U04_17875</name>
</gene>
<dbReference type="Proteomes" id="UP000264294">
    <property type="component" value="Unassembled WGS sequence"/>
</dbReference>
<dbReference type="Gene3D" id="3.40.91.30">
    <property type="match status" value="1"/>
</dbReference>
<keyword evidence="2" id="KW-1185">Reference proteome</keyword>
<evidence type="ECO:0000313" key="1">
    <source>
        <dbReference type="EMBL" id="RFT65629.1"/>
    </source>
</evidence>